<protein>
    <submittedName>
        <fullName evidence="2">Uncharacterized protein</fullName>
    </submittedName>
</protein>
<feature type="transmembrane region" description="Helical" evidence="1">
    <location>
        <begin position="56"/>
        <end position="82"/>
    </location>
</feature>
<evidence type="ECO:0000256" key="1">
    <source>
        <dbReference type="SAM" id="Phobius"/>
    </source>
</evidence>
<dbReference type="Proteomes" id="UP000307510">
    <property type="component" value="Unassembled WGS sequence"/>
</dbReference>
<proteinExistence type="predicted"/>
<comment type="caution">
    <text evidence="2">The sequence shown here is derived from an EMBL/GenBank/DDBJ whole genome shotgun (WGS) entry which is preliminary data.</text>
</comment>
<name>A0A5R8ZTN2_PSENT</name>
<reference evidence="3" key="2">
    <citation type="submission" date="2019-06" db="EMBL/GenBank/DDBJ databases">
        <title>AzeR, a transcriptional regulator that responds to azelaic acid in Pseudomonas nitroreducens.</title>
        <authorList>
            <person name="Bez C."/>
            <person name="Javvadi S.G."/>
            <person name="Bertani I."/>
            <person name="Devescovi G."/>
            <person name="Studholme D.J."/>
            <person name="Geller A."/>
            <person name="Levy A."/>
            <person name="Venturi V."/>
        </authorList>
    </citation>
    <scope>NUCLEOTIDE SEQUENCE [LARGE SCALE GENOMIC DNA]</scope>
    <source>
        <strain evidence="3">DSM 9128</strain>
    </source>
</reference>
<evidence type="ECO:0000313" key="2">
    <source>
        <dbReference type="EMBL" id="TLP69712.1"/>
    </source>
</evidence>
<dbReference type="EMBL" id="VASG01000010">
    <property type="protein sequence ID" value="TLP69712.1"/>
    <property type="molecule type" value="Genomic_DNA"/>
</dbReference>
<dbReference type="RefSeq" id="WP_138216736.1">
    <property type="nucleotide sequence ID" value="NZ_VASG01000010.1"/>
</dbReference>
<evidence type="ECO:0000313" key="3">
    <source>
        <dbReference type="Proteomes" id="UP000307510"/>
    </source>
</evidence>
<dbReference type="AlphaFoldDB" id="A0A5R8ZTN2"/>
<dbReference type="SUPFAM" id="SSF63829">
    <property type="entry name" value="Calcium-dependent phosphotriesterase"/>
    <property type="match status" value="1"/>
</dbReference>
<keyword evidence="1" id="KW-1133">Transmembrane helix</keyword>
<sequence length="501" mass="55014">MDKTCLKCGHVHPFAAAQTCNACPNCGAIYAKVEQALAAEALKRAAAASTTPGRRLFALTWVLFATCMVLVMVSTALTYLYYQEHRLNRVLISQRESPPARPVINPAAPVTATAPRLDSDALKQAEARPPANLADNAEVVVISGYEPKDKAVNGTVVNVFINRPGKSVLVVLTSYEKIAWKVSAGDGTLIKGILISSYEPSSVRSNIQVPVYRAKLPYSYQKDSAGFASLLNGVNRLFGIQKVDVFRGEYSLPNVITVDRLDPPQAALTVQGEQPQAPVKGMRFELVDGNFNPVRWSLTGPVDGTAQVILAPEKAVRSDQDKRIYRIVSHSITAQDPSSSAPAELQMPDNFPSLSWPTAVAYDSKRHYVTLVSLGGEGFLYRFDTQAGRWLDFRSLENIDINALAYDEVADRYVAWTTDGSLLFIAADGTPLHTKPLLGRSTDFHRRYADGSPISSSPRLVPHGDQIALVELQGGMVERIWYYDLELDVFQLTYRRQRPAG</sequence>
<gene>
    <name evidence="2" type="ORF">FEA48_28065</name>
</gene>
<keyword evidence="1" id="KW-0472">Membrane</keyword>
<organism evidence="2 3">
    <name type="scientific">Pseudomonas nitroreducens</name>
    <dbReference type="NCBI Taxonomy" id="46680"/>
    <lineage>
        <taxon>Bacteria</taxon>
        <taxon>Pseudomonadati</taxon>
        <taxon>Pseudomonadota</taxon>
        <taxon>Gammaproteobacteria</taxon>
        <taxon>Pseudomonadales</taxon>
        <taxon>Pseudomonadaceae</taxon>
        <taxon>Pseudomonas</taxon>
    </lineage>
</organism>
<accession>A0A5R8ZTN2</accession>
<keyword evidence="1" id="KW-0812">Transmembrane</keyword>
<reference evidence="2 3" key="1">
    <citation type="submission" date="2019-05" db="EMBL/GenBank/DDBJ databases">
        <authorList>
            <person name="Moore K."/>
            <person name="O'Neill P."/>
            <person name="Farbos A."/>
            <person name="Studholme D.J."/>
        </authorList>
    </citation>
    <scope>NUCLEOTIDE SEQUENCE [LARGE SCALE GENOMIC DNA]</scope>
    <source>
        <strain evidence="2 3">DSM 9128</strain>
    </source>
</reference>